<sequence>MNVGPPALPPSNHIDTAKMYGNEKSVGDAVRESGLKREDVFITSKISSGHGHSYQNALATVDESLRNFGFDYVDLYLIHDPRSGKESRLEAYRGLLEAKKQGKVRSVGVSNFSVKHLEELKESGLEQPEVNQIELHPFCQQKPIVDYCRKYGIVIQAYCPLIRGKFDEPILQNVAKKHSKDVAQVLVRWSLQKGYIPLPKSSQPARIKSNADAYNFVLSDEDMEAIDSLDIGDSGAVSWNPVNVS</sequence>
<evidence type="ECO:0000313" key="7">
    <source>
        <dbReference type="EMBL" id="GJJ06676.1"/>
    </source>
</evidence>
<dbReference type="CDD" id="cd19071">
    <property type="entry name" value="AKR_AKR1-5-like"/>
    <property type="match status" value="1"/>
</dbReference>
<comment type="caution">
    <text evidence="7">The sequence shown here is derived from an EMBL/GenBank/DDBJ whole genome shotgun (WGS) entry which is preliminary data.</text>
</comment>
<dbReference type="InterPro" id="IPR020471">
    <property type="entry name" value="AKR"/>
</dbReference>
<name>A0AAV4ZXA1_9AGAM</name>
<dbReference type="GO" id="GO:0016491">
    <property type="term" value="F:oxidoreductase activity"/>
    <property type="evidence" value="ECO:0007669"/>
    <property type="project" value="UniProtKB-KW"/>
</dbReference>
<evidence type="ECO:0000256" key="2">
    <source>
        <dbReference type="ARBA" id="ARBA00023002"/>
    </source>
</evidence>
<dbReference type="PROSITE" id="PS00062">
    <property type="entry name" value="ALDOKETO_REDUCTASE_2"/>
    <property type="match status" value="1"/>
</dbReference>
<protein>
    <recommendedName>
        <fullName evidence="6">NADP-dependent oxidoreductase domain-containing protein</fullName>
    </recommendedName>
</protein>
<dbReference type="InterPro" id="IPR036812">
    <property type="entry name" value="NAD(P)_OxRdtase_dom_sf"/>
</dbReference>
<dbReference type="AlphaFoldDB" id="A0AAV4ZXA1"/>
<keyword evidence="2" id="KW-0560">Oxidoreductase</keyword>
<comment type="similarity">
    <text evidence="1">Belongs to the aldo/keto reductase family.</text>
</comment>
<dbReference type="Pfam" id="PF00248">
    <property type="entry name" value="Aldo_ket_red"/>
    <property type="match status" value="1"/>
</dbReference>
<evidence type="ECO:0000256" key="4">
    <source>
        <dbReference type="PIRSR" id="PIRSR000097-2"/>
    </source>
</evidence>
<proteinExistence type="inferred from homology"/>
<feature type="domain" description="NADP-dependent oxidoreductase" evidence="6">
    <location>
        <begin position="12"/>
        <end position="230"/>
    </location>
</feature>
<feature type="binding site" evidence="4">
    <location>
        <position position="79"/>
    </location>
    <ligand>
        <name>substrate</name>
    </ligand>
</feature>
<dbReference type="PANTHER" id="PTHR43827">
    <property type="entry name" value="2,5-DIKETO-D-GLUCONIC ACID REDUCTASE"/>
    <property type="match status" value="1"/>
</dbReference>
<dbReference type="EMBL" id="BPWL01000001">
    <property type="protein sequence ID" value="GJJ06676.1"/>
    <property type="molecule type" value="Genomic_DNA"/>
</dbReference>
<feature type="site" description="Lowers pKa of active site Tyr" evidence="5">
    <location>
        <position position="45"/>
    </location>
</feature>
<dbReference type="FunFam" id="3.20.20.100:FF:000015">
    <property type="entry name" value="Oxidoreductase, aldo/keto reductase family"/>
    <property type="match status" value="1"/>
</dbReference>
<dbReference type="Proteomes" id="UP001050691">
    <property type="component" value="Unassembled WGS sequence"/>
</dbReference>
<dbReference type="SUPFAM" id="SSF51430">
    <property type="entry name" value="NAD(P)-linked oxidoreductase"/>
    <property type="match status" value="1"/>
</dbReference>
<keyword evidence="8" id="KW-1185">Reference proteome</keyword>
<evidence type="ECO:0000256" key="5">
    <source>
        <dbReference type="PIRSR" id="PIRSR000097-3"/>
    </source>
</evidence>
<feature type="active site" description="Proton donor" evidence="3">
    <location>
        <position position="20"/>
    </location>
</feature>
<accession>A0AAV4ZXA1</accession>
<evidence type="ECO:0000259" key="6">
    <source>
        <dbReference type="Pfam" id="PF00248"/>
    </source>
</evidence>
<organism evidence="7 8">
    <name type="scientific">Clathrus columnatus</name>
    <dbReference type="NCBI Taxonomy" id="1419009"/>
    <lineage>
        <taxon>Eukaryota</taxon>
        <taxon>Fungi</taxon>
        <taxon>Dikarya</taxon>
        <taxon>Basidiomycota</taxon>
        <taxon>Agaricomycotina</taxon>
        <taxon>Agaricomycetes</taxon>
        <taxon>Phallomycetidae</taxon>
        <taxon>Phallales</taxon>
        <taxon>Clathraceae</taxon>
        <taxon>Clathrus</taxon>
    </lineage>
</organism>
<dbReference type="PIRSF" id="PIRSF000097">
    <property type="entry name" value="AKR"/>
    <property type="match status" value="1"/>
</dbReference>
<dbReference type="PRINTS" id="PR00069">
    <property type="entry name" value="ALDKETRDTASE"/>
</dbReference>
<dbReference type="PANTHER" id="PTHR43827:SF13">
    <property type="entry name" value="ALDO_KETO REDUCTASE FAMILY PROTEIN"/>
    <property type="match status" value="1"/>
</dbReference>
<gene>
    <name evidence="7" type="ORF">Clacol_000871</name>
</gene>
<dbReference type="InterPro" id="IPR018170">
    <property type="entry name" value="Aldo/ket_reductase_CS"/>
</dbReference>
<evidence type="ECO:0000313" key="8">
    <source>
        <dbReference type="Proteomes" id="UP001050691"/>
    </source>
</evidence>
<dbReference type="PROSITE" id="PS00063">
    <property type="entry name" value="ALDOKETO_REDUCTASE_3"/>
    <property type="match status" value="1"/>
</dbReference>
<evidence type="ECO:0000256" key="1">
    <source>
        <dbReference type="ARBA" id="ARBA00007905"/>
    </source>
</evidence>
<dbReference type="Gene3D" id="3.20.20.100">
    <property type="entry name" value="NADP-dependent oxidoreductase domain"/>
    <property type="match status" value="1"/>
</dbReference>
<dbReference type="InterPro" id="IPR023210">
    <property type="entry name" value="NADP_OxRdtase_dom"/>
</dbReference>
<reference evidence="7" key="1">
    <citation type="submission" date="2021-10" db="EMBL/GenBank/DDBJ databases">
        <title>De novo Genome Assembly of Clathrus columnatus (Basidiomycota, Fungi) Using Illumina and Nanopore Sequence Data.</title>
        <authorList>
            <person name="Ogiso-Tanaka E."/>
            <person name="Itagaki H."/>
            <person name="Hosoya T."/>
            <person name="Hosaka K."/>
        </authorList>
    </citation>
    <scope>NUCLEOTIDE SEQUENCE</scope>
    <source>
        <strain evidence="7">MO-923</strain>
    </source>
</reference>
<evidence type="ECO:0000256" key="3">
    <source>
        <dbReference type="PIRSR" id="PIRSR000097-1"/>
    </source>
</evidence>